<dbReference type="InterPro" id="IPR035986">
    <property type="entry name" value="PKD_dom_sf"/>
</dbReference>
<organism evidence="2">
    <name type="scientific">Streptomyces sp. R33</name>
    <dbReference type="NCBI Taxonomy" id="3238629"/>
    <lineage>
        <taxon>Bacteria</taxon>
        <taxon>Bacillati</taxon>
        <taxon>Actinomycetota</taxon>
        <taxon>Actinomycetes</taxon>
        <taxon>Kitasatosporales</taxon>
        <taxon>Streptomycetaceae</taxon>
        <taxon>Streptomyces</taxon>
    </lineage>
</organism>
<dbReference type="EMBL" id="CP165727">
    <property type="protein sequence ID" value="XDV68704.1"/>
    <property type="molecule type" value="Genomic_DNA"/>
</dbReference>
<dbReference type="AlphaFoldDB" id="A0AB39YEP7"/>
<evidence type="ECO:0000259" key="1">
    <source>
        <dbReference type="PROSITE" id="PS50093"/>
    </source>
</evidence>
<gene>
    <name evidence="2" type="ORF">AB5J51_01425</name>
</gene>
<accession>A0AB39YEP7</accession>
<name>A0AB39YEP7_9ACTN</name>
<dbReference type="RefSeq" id="WP_369780191.1">
    <property type="nucleotide sequence ID" value="NZ_CP165727.1"/>
</dbReference>
<reference evidence="2" key="1">
    <citation type="submission" date="2024-08" db="EMBL/GenBank/DDBJ databases">
        <authorList>
            <person name="Yu S.T."/>
        </authorList>
    </citation>
    <scope>NUCLEOTIDE SEQUENCE</scope>
    <source>
        <strain evidence="2">R33</strain>
    </source>
</reference>
<dbReference type="PROSITE" id="PS50093">
    <property type="entry name" value="PKD"/>
    <property type="match status" value="1"/>
</dbReference>
<dbReference type="SUPFAM" id="SSF49299">
    <property type="entry name" value="PKD domain"/>
    <property type="match status" value="1"/>
</dbReference>
<proteinExistence type="predicted"/>
<sequence>MRFVKHTYPRPGDYTVTVTAVDSVSKVQAVKQLAFSTSGSFFSPHAPTRLLDTRAGIGAGKAKVGAYSSAWVKIAGMGKVPAGTAAVVLNLTVTNTTAAGHISAYPAGAKRPESSNMHYVAGQTVANQVIVPVSNDGHVELYNGGWNAVDLIADLTDYFHRSANDGYTSLAPVRFVDTREGLGAARSQVAGQSAIGVQITGRSGVPAGASAVALNVTVTNPREAGHLTVFPAGQAAPSTSSLNYTAGQTIANSVIVPVGADGKINIRNGAWAGTDVIVDVVGYYGAGGKAAFSTLGDGGMTSPWRIEDSRTLTGANSWLTLAGGYFYEPLAPMNNPRPIEAHVLNLTVTTTSGPGFLSVSPDPYPWERYRYERPPMPPRPVSSTLNWTAGKDVPNLVQAKPGPYGLVDFWNQSSREADFINDWLGQYDAY</sequence>
<dbReference type="InterPro" id="IPR000601">
    <property type="entry name" value="PKD_dom"/>
</dbReference>
<protein>
    <submittedName>
        <fullName evidence="2">PKD domain-containing protein</fullName>
    </submittedName>
</protein>
<feature type="domain" description="PKD" evidence="1">
    <location>
        <begin position="4"/>
        <end position="25"/>
    </location>
</feature>
<evidence type="ECO:0000313" key="2">
    <source>
        <dbReference type="EMBL" id="XDV68704.1"/>
    </source>
</evidence>
<dbReference type="Pfam" id="PF00801">
    <property type="entry name" value="PKD"/>
    <property type="match status" value="1"/>
</dbReference>